<dbReference type="EMBL" id="SDPT01000001">
    <property type="protein sequence ID" value="RXZ35440.1"/>
    <property type="molecule type" value="Genomic_DNA"/>
</dbReference>
<sequence length="1075" mass="113989">MEKSVSIRMGTTGKADVTRTFDEIAASGDASAKRWSKAYERAGEDVEAALQRQAAAAAKIAAIAPQSSVQMRIEDANGTGFGQWEGSARQSAAAFKELIAAEEQLDARTRALVSAIDPAFAAQQRYNAEMREAAALHDAGRITLDQFIAAEQQAAAVLDKVAGTTRTTAQETAELTAMQARVEAAAGTGFGQWEGSAKRSALAMGELLDAEERLEQRTRALIAAIDPAAAAQMRFDAEMANARELVSRGAISLDQYVAKLRLEQDALDDATAAQMRANVSQGQLRAGGQQLAYQIGDITQQWALNTPLMVIFAQQGGQVVQALDLMTGGANRFISFMAGTWGAVLLGAVMIVGQLISRSGDASTAADELAKHQESLSGIIDKTTGRIKEQNQALLQNAILAARKDVNDTRAAYVDARSSFVNTAVPIPGLAQLQQQFARGEKSAAQVSSELAALTREFKYGTTGYKQVEHLQGLLKNIVDTARTGVSAQAQARLLNGAGRPGDAAIAFGDFSGGRNDPANTAILDAQARLQAGNLSKLQEAQEKLTIAREKAKEELEKGIITQDQYTARLAPLEAAVNAAREKTDRHGQSLARQAAAMDVNAQASLDLARAYLVGGDAALRAEAARKGLTDATRRGIDTDAQVQRQLQVMVGEQVANGAKSVAQLREETEARAAVRAQVLAGTLPVEGMAQALSDEAALRPLLKLQTVAQGEALEQLTKVIEAYRAALAEMHAEEAKGAAAVETKASKDRFAETIESIRDLGKDPLTAALDAARRAAERDADAKKLKGDDRSGFVEARVNEARGNEAYRRAQFYMGTAADQRDSLEMAKLDLSLAAAGNDERDRAMAKLEFILRMKREGITADSEEGRKLLENQELLDGVAAKAKLAAAGFQEMRDFGNDLVDTVLSEDTWSSWGNAGKTVLNMLKSEFVKLALLNPLKNLINGDKALPTLSGMLGKLGSLFGGKPGNNAAGTEWWSGGATWLAENGPEIVNLPRGSKVTPAGETRRLLGGGGALGGELRLKLDLTPSAYFDARVSSVAGPLVVEGAQVAAAGGAAMAEANDMAAGTRRLGRWRG</sequence>
<evidence type="ECO:0008006" key="3">
    <source>
        <dbReference type="Google" id="ProtNLM"/>
    </source>
</evidence>
<dbReference type="Proteomes" id="UP000292347">
    <property type="component" value="Unassembled WGS sequence"/>
</dbReference>
<evidence type="ECO:0000313" key="2">
    <source>
        <dbReference type="Proteomes" id="UP000292347"/>
    </source>
</evidence>
<protein>
    <recommendedName>
        <fullName evidence="3">Bacteriophage tail tape measure N-terminal domain-containing protein</fullName>
    </recommendedName>
</protein>
<reference evidence="1 2" key="1">
    <citation type="submission" date="2019-01" db="EMBL/GenBank/DDBJ databases">
        <title>Sphingomonas mucosissima sp. nov. and Sphingomonas desiccabilis sp. nov., from biological soil crusts in the Colorado Plateau, USA.</title>
        <authorList>
            <person name="Zhu D."/>
        </authorList>
    </citation>
    <scope>NUCLEOTIDE SEQUENCE [LARGE SCALE GENOMIC DNA]</scope>
    <source>
        <strain evidence="1 2">CP1D</strain>
    </source>
</reference>
<proteinExistence type="predicted"/>
<evidence type="ECO:0000313" key="1">
    <source>
        <dbReference type="EMBL" id="RXZ35440.1"/>
    </source>
</evidence>
<gene>
    <name evidence="1" type="ORF">EO081_07435</name>
</gene>
<dbReference type="AlphaFoldDB" id="A0A4Q2J184"/>
<comment type="caution">
    <text evidence="1">The sequence shown here is derived from an EMBL/GenBank/DDBJ whole genome shotgun (WGS) entry which is preliminary data.</text>
</comment>
<name>A0A4Q2J184_9SPHN</name>
<accession>A0A4Q2J184</accession>
<keyword evidence="2" id="KW-1185">Reference proteome</keyword>
<organism evidence="1 2">
    <name type="scientific">Sphingomonas desiccabilis</name>
    <dbReference type="NCBI Taxonomy" id="429134"/>
    <lineage>
        <taxon>Bacteria</taxon>
        <taxon>Pseudomonadati</taxon>
        <taxon>Pseudomonadota</taxon>
        <taxon>Alphaproteobacteria</taxon>
        <taxon>Sphingomonadales</taxon>
        <taxon>Sphingomonadaceae</taxon>
        <taxon>Sphingomonas</taxon>
    </lineage>
</organism>
<dbReference type="OrthoDB" id="7538563at2"/>
<dbReference type="RefSeq" id="WP_129341209.1">
    <property type="nucleotide sequence ID" value="NZ_JACIDD010000001.1"/>
</dbReference>